<dbReference type="Pfam" id="PF22460">
    <property type="entry name" value="Neopullulanase-like_C"/>
    <property type="match status" value="1"/>
</dbReference>
<feature type="domain" description="Glycosyl hydrolase family 13 catalytic" evidence="3">
    <location>
        <begin position="14"/>
        <end position="393"/>
    </location>
</feature>
<dbReference type="PANTHER" id="PTHR10357:SF210">
    <property type="entry name" value="MALTODEXTRIN GLUCOSIDASE"/>
    <property type="match status" value="1"/>
</dbReference>
<dbReference type="Gene3D" id="3.20.20.80">
    <property type="entry name" value="Glycosidases"/>
    <property type="match status" value="1"/>
</dbReference>
<dbReference type="InterPro" id="IPR017853">
    <property type="entry name" value="GH"/>
</dbReference>
<evidence type="ECO:0000313" key="4">
    <source>
        <dbReference type="EMBL" id="HGY08969.1"/>
    </source>
</evidence>
<dbReference type="SUPFAM" id="SSF51445">
    <property type="entry name" value="(Trans)glycosidases"/>
    <property type="match status" value="1"/>
</dbReference>
<dbReference type="GO" id="GO:0005975">
    <property type="term" value="P:carbohydrate metabolic process"/>
    <property type="evidence" value="ECO:0007669"/>
    <property type="project" value="InterPro"/>
</dbReference>
<evidence type="ECO:0000259" key="3">
    <source>
        <dbReference type="SMART" id="SM00642"/>
    </source>
</evidence>
<evidence type="ECO:0000256" key="1">
    <source>
        <dbReference type="ARBA" id="ARBA00022801"/>
    </source>
</evidence>
<dbReference type="Proteomes" id="UP000885759">
    <property type="component" value="Unassembled WGS sequence"/>
</dbReference>
<dbReference type="AlphaFoldDB" id="A0A7C4V625"/>
<proteinExistence type="predicted"/>
<dbReference type="Pfam" id="PF00128">
    <property type="entry name" value="Alpha-amylase"/>
    <property type="match status" value="1"/>
</dbReference>
<dbReference type="SMART" id="SM00642">
    <property type="entry name" value="Aamy"/>
    <property type="match status" value="1"/>
</dbReference>
<dbReference type="InterPro" id="IPR006047">
    <property type="entry name" value="GH13_cat_dom"/>
</dbReference>
<protein>
    <submittedName>
        <fullName evidence="4">Glycoside hydrolase family 13 protein</fullName>
    </submittedName>
</protein>
<dbReference type="GO" id="GO:0016798">
    <property type="term" value="F:hydrolase activity, acting on glycosyl bonds"/>
    <property type="evidence" value="ECO:0007669"/>
    <property type="project" value="UniProtKB-KW"/>
</dbReference>
<dbReference type="PANTHER" id="PTHR10357">
    <property type="entry name" value="ALPHA-AMYLASE FAMILY MEMBER"/>
    <property type="match status" value="1"/>
</dbReference>
<gene>
    <name evidence="4" type="ORF">ENK37_02790</name>
</gene>
<name>A0A7C4V625_9DEIN</name>
<accession>A0A7C4V625</accession>
<sequence length="481" mass="53767">MSLPDWVFDAAFYQIFPDRFYRSGRAAAWPEASGPFEPWDAPPTVRGFKGGDLWGVADKLDHLLELGVNALYLNPVFASSANHRYHTSDYLRVDPILGGDTALRHLLDEAHARGMRVILDGVFNHSGRGFFPFQHLLENGPASPYRDWYYVRGFPLHAYGAKPNYDAWWDNPELPKLKVATPAVRRYLLHVAEYWIRFGADGWRLDVPEEIDDPAFWAEFRARVKAANPEAYLVGEIWHKAPDWVAPAGPFDGLMNYPLGRAVLGFVGGEGFDRELAARSGLGQVPLLDAAGWVEQVEAVLAAYPEGGFGHLNLLGSHDTPRIYTMMREDAARTALALELLAVLPGAPSIYYGDEIGLPGAHDPDNRRAFPWQHPERWNRAILERVRRVLELRRKQEALRRGGFARVWSEGGRAAFLRGGERGLLLTVNAGSAGWALDLPCSRHGERRQGLLADGRLACRGGRLRGAELPPLTLEAWAWVD</sequence>
<keyword evidence="1 4" id="KW-0378">Hydrolase</keyword>
<reference evidence="4" key="1">
    <citation type="journal article" date="2020" name="mSystems">
        <title>Genome- and Community-Level Interaction Insights into Carbon Utilization and Element Cycling Functions of Hydrothermarchaeota in Hydrothermal Sediment.</title>
        <authorList>
            <person name="Zhou Z."/>
            <person name="Liu Y."/>
            <person name="Xu W."/>
            <person name="Pan J."/>
            <person name="Luo Z.H."/>
            <person name="Li M."/>
        </authorList>
    </citation>
    <scope>NUCLEOTIDE SEQUENCE [LARGE SCALE GENOMIC DNA]</scope>
    <source>
        <strain evidence="4">HyVt-570</strain>
    </source>
</reference>
<evidence type="ECO:0000256" key="2">
    <source>
        <dbReference type="ARBA" id="ARBA00023295"/>
    </source>
</evidence>
<dbReference type="InterPro" id="IPR055138">
    <property type="entry name" value="Neopullulanase-like_C"/>
</dbReference>
<keyword evidence="2" id="KW-0326">Glycosidase</keyword>
<comment type="caution">
    <text evidence="4">The sequence shown here is derived from an EMBL/GenBank/DDBJ whole genome shotgun (WGS) entry which is preliminary data.</text>
</comment>
<dbReference type="CDD" id="cd11338">
    <property type="entry name" value="AmyAc_CMD"/>
    <property type="match status" value="1"/>
</dbReference>
<dbReference type="EMBL" id="DRPZ01000075">
    <property type="protein sequence ID" value="HGY08969.1"/>
    <property type="molecule type" value="Genomic_DNA"/>
</dbReference>
<organism evidence="4">
    <name type="scientific">Oceanithermus profundus</name>
    <dbReference type="NCBI Taxonomy" id="187137"/>
    <lineage>
        <taxon>Bacteria</taxon>
        <taxon>Thermotogati</taxon>
        <taxon>Deinococcota</taxon>
        <taxon>Deinococci</taxon>
        <taxon>Thermales</taxon>
        <taxon>Thermaceae</taxon>
        <taxon>Oceanithermus</taxon>
    </lineage>
</organism>